<evidence type="ECO:0000256" key="3">
    <source>
        <dbReference type="ARBA" id="ARBA00022448"/>
    </source>
</evidence>
<keyword evidence="4 7" id="KW-0812">Transmembrane</keyword>
<dbReference type="Proteomes" id="UP001497525">
    <property type="component" value="Unassembled WGS sequence"/>
</dbReference>
<sequence>MEENQTRFQLFVDRLRLRSSPAVRACLAEFFGTIILMLLGTAVGAQVFLGNQGRWAFGSFISVSLGWGMAVMFGVFFSGVSGDGHLNPAITIAFACIGKFPIKRVIWYILSQMAGAFIGALCVFAVYREKIAAYVSTTDGGKYLVETTGGIFVTNPSASHWTCFLDQVVGTGLLAASVLAVTDPKGWQVPKWLQPLYIGLLIYTIIGCLCLNCGAALNPARDLSPRLMLLICGWGGNAFTAANYYFWIPILGPIVGAVVGSVLYELVIGIHLDTVSAPTEPGKIQMARMDFSGEIKNTHQYA</sequence>
<protein>
    <recommendedName>
        <fullName evidence="11">Aquaporin</fullName>
    </recommendedName>
</protein>
<evidence type="ECO:0000256" key="8">
    <source>
        <dbReference type="SAM" id="Phobius"/>
    </source>
</evidence>
<evidence type="ECO:0000256" key="5">
    <source>
        <dbReference type="ARBA" id="ARBA00022989"/>
    </source>
</evidence>
<keyword evidence="6 8" id="KW-0472">Membrane</keyword>
<dbReference type="PANTHER" id="PTHR43829">
    <property type="entry name" value="AQUAPORIN OR AQUAGLYCEROPORIN RELATED"/>
    <property type="match status" value="1"/>
</dbReference>
<organism evidence="9 10">
    <name type="scientific">Calicophoron daubneyi</name>
    <name type="common">Rumen fluke</name>
    <name type="synonym">Paramphistomum daubneyi</name>
    <dbReference type="NCBI Taxonomy" id="300641"/>
    <lineage>
        <taxon>Eukaryota</taxon>
        <taxon>Metazoa</taxon>
        <taxon>Spiralia</taxon>
        <taxon>Lophotrochozoa</taxon>
        <taxon>Platyhelminthes</taxon>
        <taxon>Trematoda</taxon>
        <taxon>Digenea</taxon>
        <taxon>Plagiorchiida</taxon>
        <taxon>Pronocephalata</taxon>
        <taxon>Paramphistomoidea</taxon>
        <taxon>Paramphistomidae</taxon>
        <taxon>Calicophoron</taxon>
    </lineage>
</organism>
<dbReference type="GO" id="GO:0015254">
    <property type="term" value="F:glycerol channel activity"/>
    <property type="evidence" value="ECO:0007669"/>
    <property type="project" value="TreeGrafter"/>
</dbReference>
<evidence type="ECO:0000313" key="10">
    <source>
        <dbReference type="Proteomes" id="UP001497525"/>
    </source>
</evidence>
<comment type="similarity">
    <text evidence="2 7">Belongs to the MIP/aquaporin (TC 1.A.8) family.</text>
</comment>
<evidence type="ECO:0000256" key="2">
    <source>
        <dbReference type="ARBA" id="ARBA00006175"/>
    </source>
</evidence>
<feature type="transmembrane region" description="Helical" evidence="8">
    <location>
        <begin position="21"/>
        <end position="49"/>
    </location>
</feature>
<reference evidence="9" key="1">
    <citation type="submission" date="2024-06" db="EMBL/GenBank/DDBJ databases">
        <authorList>
            <person name="Liu X."/>
            <person name="Lenzi L."/>
            <person name="Haldenby T S."/>
            <person name="Uol C."/>
        </authorList>
    </citation>
    <scope>NUCLEOTIDE SEQUENCE</scope>
</reference>
<name>A0AAV2SWL8_CALDB</name>
<dbReference type="SUPFAM" id="SSF81338">
    <property type="entry name" value="Aquaporin-like"/>
    <property type="match status" value="1"/>
</dbReference>
<feature type="transmembrane region" description="Helical" evidence="8">
    <location>
        <begin position="105"/>
        <end position="127"/>
    </location>
</feature>
<gene>
    <name evidence="9" type="ORF">CDAUBV1_LOCUS272</name>
</gene>
<comment type="subcellular location">
    <subcellularLocation>
        <location evidence="1">Membrane</location>
        <topology evidence="1">Multi-pass membrane protein</topology>
    </subcellularLocation>
</comment>
<dbReference type="InterPro" id="IPR000425">
    <property type="entry name" value="MIP"/>
</dbReference>
<dbReference type="InterPro" id="IPR022357">
    <property type="entry name" value="MIP_CS"/>
</dbReference>
<accession>A0AAV2SWL8</accession>
<evidence type="ECO:0000313" key="9">
    <source>
        <dbReference type="EMBL" id="CAL5129339.1"/>
    </source>
</evidence>
<dbReference type="PANTHER" id="PTHR43829:SF9">
    <property type="entry name" value="AQUAPORIN-9"/>
    <property type="match status" value="1"/>
</dbReference>
<keyword evidence="5 8" id="KW-1133">Transmembrane helix</keyword>
<comment type="caution">
    <text evidence="9">The sequence shown here is derived from an EMBL/GenBank/DDBJ whole genome shotgun (WGS) entry which is preliminary data.</text>
</comment>
<dbReference type="PROSITE" id="PS00221">
    <property type="entry name" value="MIP"/>
    <property type="match status" value="1"/>
</dbReference>
<dbReference type="NCBIfam" id="TIGR00861">
    <property type="entry name" value="MIP"/>
    <property type="match status" value="1"/>
</dbReference>
<dbReference type="InterPro" id="IPR023271">
    <property type="entry name" value="Aquaporin-like"/>
</dbReference>
<evidence type="ECO:0000256" key="7">
    <source>
        <dbReference type="RuleBase" id="RU000477"/>
    </source>
</evidence>
<dbReference type="GO" id="GO:0015250">
    <property type="term" value="F:water channel activity"/>
    <property type="evidence" value="ECO:0007669"/>
    <property type="project" value="TreeGrafter"/>
</dbReference>
<keyword evidence="3 7" id="KW-0813">Transport</keyword>
<evidence type="ECO:0000256" key="6">
    <source>
        <dbReference type="ARBA" id="ARBA00023136"/>
    </source>
</evidence>
<feature type="transmembrane region" description="Helical" evidence="8">
    <location>
        <begin position="196"/>
        <end position="215"/>
    </location>
</feature>
<dbReference type="AlphaFoldDB" id="A0AAV2SWL8"/>
<evidence type="ECO:0000256" key="1">
    <source>
        <dbReference type="ARBA" id="ARBA00004141"/>
    </source>
</evidence>
<dbReference type="GO" id="GO:0005886">
    <property type="term" value="C:plasma membrane"/>
    <property type="evidence" value="ECO:0007669"/>
    <property type="project" value="TreeGrafter"/>
</dbReference>
<dbReference type="PRINTS" id="PR00783">
    <property type="entry name" value="MINTRINSICP"/>
</dbReference>
<evidence type="ECO:0008006" key="11">
    <source>
        <dbReference type="Google" id="ProtNLM"/>
    </source>
</evidence>
<evidence type="ECO:0000256" key="4">
    <source>
        <dbReference type="ARBA" id="ARBA00022692"/>
    </source>
</evidence>
<dbReference type="Pfam" id="PF00230">
    <property type="entry name" value="MIP"/>
    <property type="match status" value="1"/>
</dbReference>
<dbReference type="InterPro" id="IPR050363">
    <property type="entry name" value="MIP/Aquaporin"/>
</dbReference>
<feature type="transmembrane region" description="Helical" evidence="8">
    <location>
        <begin position="55"/>
        <end position="77"/>
    </location>
</feature>
<dbReference type="EMBL" id="CAXLJL010000001">
    <property type="protein sequence ID" value="CAL5129339.1"/>
    <property type="molecule type" value="Genomic_DNA"/>
</dbReference>
<feature type="transmembrane region" description="Helical" evidence="8">
    <location>
        <begin position="254"/>
        <end position="272"/>
    </location>
</feature>
<dbReference type="Gene3D" id="1.20.1080.10">
    <property type="entry name" value="Glycerol uptake facilitator protein"/>
    <property type="match status" value="1"/>
</dbReference>
<proteinExistence type="inferred from homology"/>